<dbReference type="EMBL" id="JZWS03000006">
    <property type="protein sequence ID" value="MEW9491720.1"/>
    <property type="molecule type" value="Genomic_DNA"/>
</dbReference>
<organism evidence="1 2">
    <name type="scientific">Candidatus Aramenus sulfurataquae</name>
    <dbReference type="NCBI Taxonomy" id="1326980"/>
    <lineage>
        <taxon>Archaea</taxon>
        <taxon>Thermoproteota</taxon>
        <taxon>Thermoprotei</taxon>
        <taxon>Sulfolobales</taxon>
        <taxon>Sulfolobaceae</taxon>
        <taxon>Candidatus Aramenus</taxon>
    </lineage>
</organism>
<evidence type="ECO:0000313" key="1">
    <source>
        <dbReference type="EMBL" id="MEW9491720.1"/>
    </source>
</evidence>
<evidence type="ECO:0000313" key="2">
    <source>
        <dbReference type="Proteomes" id="UP000053480"/>
    </source>
</evidence>
<comment type="caution">
    <text evidence="1">The sequence shown here is derived from an EMBL/GenBank/DDBJ whole genome shotgun (WGS) entry which is preliminary data.</text>
</comment>
<dbReference type="Proteomes" id="UP000053480">
    <property type="component" value="Unassembled WGS sequence"/>
</dbReference>
<proteinExistence type="predicted"/>
<sequence length="261" mass="29036">MLEVDYNTKLYGVIGRKISYTLSPAIHNYSFSVMGVNAVYLAFDLEEDKVNKVIPGLLEVGAGFNVTIPYKEKVMEFLDKLDDTAEKVGAVNTIKGKVGYNTDYLALKEILSRYGYFDTLVFGAGGASRAIAVAIAEEGVNLYIYDRTREKGERLASYLRENGFKASYVDHCNLSYEIVVNATPDPSFPPDQCIKGKLAIDFVYTPVMTSFLTRAKEKGMVTVDGLEILVGQALEAQKIWLGKSANKDEVVKYLYARKLVR</sequence>
<name>A0ACC6TPK9_9CREN</name>
<protein>
    <submittedName>
        <fullName evidence="1">Shikimate dehydrogenase</fullName>
    </submittedName>
</protein>
<gene>
    <name evidence="1" type="ORF">TQ35_0005905</name>
</gene>
<accession>A0ACC6TPK9</accession>
<reference evidence="1" key="1">
    <citation type="submission" date="2024-07" db="EMBL/GenBank/DDBJ databases">
        <title>Metagenome and Metagenome-Assembled Genomes of Archaea from a hot spring from the geothermal field of Los Azufres, Mexico.</title>
        <authorList>
            <person name="Marin-Paredes R."/>
            <person name="Martinez-Romero E."/>
            <person name="Servin-Garciduenas L.E."/>
        </authorList>
    </citation>
    <scope>NUCLEOTIDE SEQUENCE</scope>
    <source>
        <strain evidence="1">AZ1-454</strain>
    </source>
</reference>